<accession>A0ABP9DME2</accession>
<dbReference type="SUPFAM" id="SSF46955">
    <property type="entry name" value="Putative DNA-binding domain"/>
    <property type="match status" value="1"/>
</dbReference>
<protein>
    <recommendedName>
        <fullName evidence="1">Helix-turn-helix domain-containing protein</fullName>
    </recommendedName>
</protein>
<reference evidence="3" key="1">
    <citation type="journal article" date="2019" name="Int. J. Syst. Evol. Microbiol.">
        <title>The Global Catalogue of Microorganisms (GCM) 10K type strain sequencing project: providing services to taxonomists for standard genome sequencing and annotation.</title>
        <authorList>
            <consortium name="The Broad Institute Genomics Platform"/>
            <consortium name="The Broad Institute Genome Sequencing Center for Infectious Disease"/>
            <person name="Wu L."/>
            <person name="Ma J."/>
        </authorList>
    </citation>
    <scope>NUCLEOTIDE SEQUENCE [LARGE SCALE GENOMIC DNA]</scope>
    <source>
        <strain evidence="3">JCM 18326</strain>
    </source>
</reference>
<dbReference type="InterPro" id="IPR010093">
    <property type="entry name" value="SinI_DNA-bd"/>
</dbReference>
<dbReference type="NCBIfam" id="TIGR01764">
    <property type="entry name" value="excise"/>
    <property type="match status" value="1"/>
</dbReference>
<keyword evidence="3" id="KW-1185">Reference proteome</keyword>
<evidence type="ECO:0000313" key="3">
    <source>
        <dbReference type="Proteomes" id="UP001500298"/>
    </source>
</evidence>
<dbReference type="InterPro" id="IPR009061">
    <property type="entry name" value="DNA-bd_dom_put_sf"/>
</dbReference>
<gene>
    <name evidence="2" type="ORF">GCM10023331_39750</name>
</gene>
<organism evidence="2 3">
    <name type="scientific">Algivirga pacifica</name>
    <dbReference type="NCBI Taxonomy" id="1162670"/>
    <lineage>
        <taxon>Bacteria</taxon>
        <taxon>Pseudomonadati</taxon>
        <taxon>Bacteroidota</taxon>
        <taxon>Cytophagia</taxon>
        <taxon>Cytophagales</taxon>
        <taxon>Flammeovirgaceae</taxon>
        <taxon>Algivirga</taxon>
    </lineage>
</organism>
<dbReference type="Proteomes" id="UP001500298">
    <property type="component" value="Unassembled WGS sequence"/>
</dbReference>
<dbReference type="RefSeq" id="WP_345375048.1">
    <property type="nucleotide sequence ID" value="NZ_BAABJX010000065.1"/>
</dbReference>
<proteinExistence type="predicted"/>
<comment type="caution">
    <text evidence="2">The sequence shown here is derived from an EMBL/GenBank/DDBJ whole genome shotgun (WGS) entry which is preliminary data.</text>
</comment>
<dbReference type="InterPro" id="IPR041657">
    <property type="entry name" value="HTH_17"/>
</dbReference>
<name>A0ABP9DME2_9BACT</name>
<sequence>MSTNEINLITEAVTQSLKQQLDLYNVIHKEVMGVEDVAIYLGVSLPTVYRYISTGELPHFKKPGVRKVYFRRTEIDQHFLSKSNRVPCSMELKQMAKMAILKHKY</sequence>
<evidence type="ECO:0000313" key="2">
    <source>
        <dbReference type="EMBL" id="GAA4851110.1"/>
    </source>
</evidence>
<dbReference type="EMBL" id="BAABJX010000065">
    <property type="protein sequence ID" value="GAA4851110.1"/>
    <property type="molecule type" value="Genomic_DNA"/>
</dbReference>
<evidence type="ECO:0000259" key="1">
    <source>
        <dbReference type="Pfam" id="PF12728"/>
    </source>
</evidence>
<feature type="domain" description="Helix-turn-helix" evidence="1">
    <location>
        <begin position="32"/>
        <end position="80"/>
    </location>
</feature>
<dbReference type="Pfam" id="PF12728">
    <property type="entry name" value="HTH_17"/>
    <property type="match status" value="1"/>
</dbReference>